<dbReference type="PANTHER" id="PTHR43224:SF1">
    <property type="entry name" value="AMIDINOTRANSFERASE"/>
    <property type="match status" value="1"/>
</dbReference>
<accession>A0A381NE34</accession>
<dbReference type="Gene3D" id="3.75.10.10">
    <property type="entry name" value="L-arginine/glycine Amidinotransferase, Chain A"/>
    <property type="match status" value="1"/>
</dbReference>
<gene>
    <name evidence="1" type="ORF">METZ01_LOCUS5676</name>
</gene>
<dbReference type="NCBIfam" id="NF046062">
    <property type="entry name" value="citrull_CtlX"/>
    <property type="match status" value="1"/>
</dbReference>
<dbReference type="PANTHER" id="PTHR43224">
    <property type="entry name" value="AMIDINOTRANSFERASE"/>
    <property type="match status" value="1"/>
</dbReference>
<protein>
    <recommendedName>
        <fullName evidence="2">Amidinotransferase</fullName>
    </recommendedName>
</protein>
<dbReference type="EMBL" id="UINC01000297">
    <property type="protein sequence ID" value="SUZ52822.1"/>
    <property type="molecule type" value="Genomic_DNA"/>
</dbReference>
<dbReference type="PIRSF" id="PIRSF028188">
    <property type="entry name" value="Amdntrnsf_FN0238"/>
    <property type="match status" value="1"/>
</dbReference>
<reference evidence="1" key="1">
    <citation type="submission" date="2018-05" db="EMBL/GenBank/DDBJ databases">
        <authorList>
            <person name="Lanie J.A."/>
            <person name="Ng W.-L."/>
            <person name="Kazmierczak K.M."/>
            <person name="Andrzejewski T.M."/>
            <person name="Davidsen T.M."/>
            <person name="Wayne K.J."/>
            <person name="Tettelin H."/>
            <person name="Glass J.I."/>
            <person name="Rusch D."/>
            <person name="Podicherti R."/>
            <person name="Tsui H.-C.T."/>
            <person name="Winkler M.E."/>
        </authorList>
    </citation>
    <scope>NUCLEOTIDE SEQUENCE</scope>
</reference>
<dbReference type="AlphaFoldDB" id="A0A381NE34"/>
<organism evidence="1">
    <name type="scientific">marine metagenome</name>
    <dbReference type="NCBI Taxonomy" id="408172"/>
    <lineage>
        <taxon>unclassified sequences</taxon>
        <taxon>metagenomes</taxon>
        <taxon>ecological metagenomes</taxon>
    </lineage>
</organism>
<proteinExistence type="predicted"/>
<dbReference type="SUPFAM" id="SSF55909">
    <property type="entry name" value="Pentein"/>
    <property type="match status" value="1"/>
</dbReference>
<evidence type="ECO:0000313" key="1">
    <source>
        <dbReference type="EMBL" id="SUZ52822.1"/>
    </source>
</evidence>
<dbReference type="Pfam" id="PF19420">
    <property type="entry name" value="DDAH_eukar"/>
    <property type="match status" value="1"/>
</dbReference>
<dbReference type="InterPro" id="IPR014541">
    <property type="entry name" value="Amdntrnsf_FN0238"/>
</dbReference>
<sequence length="307" mass="36005">MPNNLHSVLMIRPSSFRYNHETAKNNYFQNQNFSLNDDIILNNALLEFDNLVSKIKDCGINVNVFHDDNKEDTPDSIFPNNWITFHENRRIAIYPMYAKNRRLERNENVFKFLEKNKIFINEIMDYSSAENKDIFLEGTGSMVFDRINKKAYCSISERTNEDLIYEFCNDFDYMPIIFNSFHTHENKRKPIYHTNVMMCNANQYSVICLDAIDNQDEMKKVVESLEDDNKEIITISESQIKLFAGNMIELRKNKNSFLFMSETAYLSLDKNQLKRLKAHSELIYSSVDTIEKCGGGSVRCMIAEIFN</sequence>
<evidence type="ECO:0008006" key="2">
    <source>
        <dbReference type="Google" id="ProtNLM"/>
    </source>
</evidence>
<name>A0A381NE34_9ZZZZ</name>